<dbReference type="AlphaFoldDB" id="A0A7C1FQI6"/>
<gene>
    <name evidence="4" type="ORF">ENQ20_14095</name>
</gene>
<comment type="caution">
    <text evidence="4">The sequence shown here is derived from an EMBL/GenBank/DDBJ whole genome shotgun (WGS) entry which is preliminary data.</text>
</comment>
<proteinExistence type="predicted"/>
<reference evidence="4" key="1">
    <citation type="journal article" date="2020" name="mSystems">
        <title>Genome- and Community-Level Interaction Insights into Carbon Utilization and Element Cycling Functions of Hydrothermarchaeota in Hydrothermal Sediment.</title>
        <authorList>
            <person name="Zhou Z."/>
            <person name="Liu Y."/>
            <person name="Xu W."/>
            <person name="Pan J."/>
            <person name="Luo Z.H."/>
            <person name="Li M."/>
        </authorList>
    </citation>
    <scope>NUCLEOTIDE SEQUENCE [LARGE SCALE GENOMIC DNA]</scope>
    <source>
        <strain evidence="4">SpSt-289</strain>
    </source>
</reference>
<protein>
    <recommendedName>
        <fullName evidence="3">Pappalysin-1 SD scarf domain-containing protein</fullName>
    </recommendedName>
</protein>
<dbReference type="EMBL" id="DSMG01000144">
    <property type="protein sequence ID" value="HDX32598.1"/>
    <property type="molecule type" value="Genomic_DNA"/>
</dbReference>
<feature type="signal peptide" evidence="2">
    <location>
        <begin position="1"/>
        <end position="20"/>
    </location>
</feature>
<feature type="chain" id="PRO_5028226257" description="Pappalysin-1 SD scarf domain-containing protein" evidence="2">
    <location>
        <begin position="21"/>
        <end position="618"/>
    </location>
</feature>
<organism evidence="4">
    <name type="scientific">Caldilinea aerophila</name>
    <dbReference type="NCBI Taxonomy" id="133453"/>
    <lineage>
        <taxon>Bacteria</taxon>
        <taxon>Bacillati</taxon>
        <taxon>Chloroflexota</taxon>
        <taxon>Caldilineae</taxon>
        <taxon>Caldilineales</taxon>
        <taxon>Caldilineaceae</taxon>
        <taxon>Caldilinea</taxon>
    </lineage>
</organism>
<dbReference type="Gene3D" id="2.60.120.380">
    <property type="match status" value="1"/>
</dbReference>
<dbReference type="InterPro" id="IPR058897">
    <property type="entry name" value="PAPPA_SD_C"/>
</dbReference>
<evidence type="ECO:0000313" key="4">
    <source>
        <dbReference type="EMBL" id="HDX32598.1"/>
    </source>
</evidence>
<evidence type="ECO:0000259" key="3">
    <source>
        <dbReference type="Pfam" id="PF25900"/>
    </source>
</evidence>
<feature type="domain" description="Pappalysin-1 SD scarf" evidence="3">
    <location>
        <begin position="470"/>
        <end position="617"/>
    </location>
</feature>
<evidence type="ECO:0000256" key="1">
    <source>
        <dbReference type="SAM" id="MobiDB-lite"/>
    </source>
</evidence>
<keyword evidence="2" id="KW-0732">Signal</keyword>
<name>A0A7C1FQI6_9CHLR</name>
<sequence length="618" mass="66893">MVLCAFLLALSVFPQATALAAPSLQMEATHILLGEFAQASLNEGEEIAYVINFPIDGVYTFVYTGAGDPEVFTFTLIDAEGNELYSDAMQSEVNVELSAGEHLLLFTANAAAELGFVVGIEGGSMTTDPDDPGELFNGATFLAENVVEPLYARLTVESSPYPQRLGVLIQGDEGDVYEAELTERDGWESASISTDETNFLRMTTRGGEYDLVVRPIEGGNSLQVSVFLSGPAPTIEPGIEAEGELTDINDIDVYQFTVAEAGVEVLITATTNATVMVNVGLEPGESLWSTTVYADETGELSFVAPHAGTYYLELSTDTEEGATYTVLVEEAGQAETLPLNEPMHGQVKAGSNVHYLVEVEEPEQFVFVVIVGLDDSDIDLVLRRFEDGEEVAHDSSYTFGSREAVALYADEPTTYFVTVQGSWLTEDAEFAIMAFTGAVSDLMEMLGSETKTPPQETTTEEEASAPMRPEGAIEQWVSAAEASSQYSDDAWSAQQVIGEPDTPEPGDFYTAWAASDSDAQIETLTLTFEQPVIPIAIEIYESYNPGAVVRIEVLDPNTDEWMIVWEGVSDTVGQEIAVFSPKLQPVDFATNQVRLTIDEPSILGWNEIDAVKLIGLPE</sequence>
<feature type="region of interest" description="Disordered" evidence="1">
    <location>
        <begin position="449"/>
        <end position="468"/>
    </location>
</feature>
<evidence type="ECO:0000256" key="2">
    <source>
        <dbReference type="SAM" id="SignalP"/>
    </source>
</evidence>
<dbReference type="Pfam" id="PF25900">
    <property type="entry name" value="PAPPA"/>
    <property type="match status" value="1"/>
</dbReference>
<accession>A0A7C1FQI6</accession>